<evidence type="ECO:0000313" key="7">
    <source>
        <dbReference type="Proteomes" id="UP000434582"/>
    </source>
</evidence>
<dbReference type="GO" id="GO:0008168">
    <property type="term" value="F:methyltransferase activity"/>
    <property type="evidence" value="ECO:0007669"/>
    <property type="project" value="UniProtKB-KW"/>
</dbReference>
<keyword evidence="1 6" id="KW-0489">Methyltransferase</keyword>
<dbReference type="CDD" id="cd02440">
    <property type="entry name" value="AdoMet_MTases"/>
    <property type="match status" value="1"/>
</dbReference>
<evidence type="ECO:0000256" key="4">
    <source>
        <dbReference type="SAM" id="MobiDB-lite"/>
    </source>
</evidence>
<evidence type="ECO:0000256" key="2">
    <source>
        <dbReference type="ARBA" id="ARBA00022679"/>
    </source>
</evidence>
<feature type="region of interest" description="Disordered" evidence="4">
    <location>
        <begin position="66"/>
        <end position="100"/>
    </location>
</feature>
<feature type="compositionally biased region" description="Low complexity" evidence="4">
    <location>
        <begin position="66"/>
        <end position="77"/>
    </location>
</feature>
<keyword evidence="7" id="KW-1185">Reference proteome</keyword>
<keyword evidence="3" id="KW-0949">S-adenosyl-L-methionine</keyword>
<dbReference type="Pfam" id="PF08242">
    <property type="entry name" value="Methyltransf_12"/>
    <property type="match status" value="1"/>
</dbReference>
<evidence type="ECO:0000256" key="1">
    <source>
        <dbReference type="ARBA" id="ARBA00022603"/>
    </source>
</evidence>
<comment type="caution">
    <text evidence="6">The sequence shown here is derived from an EMBL/GenBank/DDBJ whole genome shotgun (WGS) entry which is preliminary data.</text>
</comment>
<evidence type="ECO:0000259" key="5">
    <source>
        <dbReference type="Pfam" id="PF08242"/>
    </source>
</evidence>
<dbReference type="EMBL" id="WIVE01000001">
    <property type="protein sequence ID" value="MQX34910.1"/>
    <property type="molecule type" value="Genomic_DNA"/>
</dbReference>
<name>A0A7X1ZAE9_9PROT</name>
<dbReference type="InterPro" id="IPR029063">
    <property type="entry name" value="SAM-dependent_MTases_sf"/>
</dbReference>
<sequence>MSSDMRLSTTRVSPSRRKVVRCSPTTSPLRTTSKRRPLGYRVSGEAGTLASWSLAKVDSICDDAPAGGTDPAASATPIAKMPATDPRDSRDGRTMSSSPSFVSKLKTLRLHLDIGSANRQVVSETSRALDDVSHDDDRHTITHFSRLLMRHGRSHAALEWNSRESQERRFAVLAEAGLRSGETLLDVGCGIGDFVDWLARHGMDLGYCGLDLTPAMIEHATARYPTLAFRQGCLLGDPAPDLPQDTFDWVVASGVFAHRRDEPDAYMKALTMAMLARARKGVAINSLSLKAPHGNLWTLFHADPDAALAWGQAQDGVAKAVLREDYDPNDFSLYLYKTDEAAKAMAWKR</sequence>
<proteinExistence type="predicted"/>
<dbReference type="PANTHER" id="PTHR43464:SF19">
    <property type="entry name" value="UBIQUINONE BIOSYNTHESIS O-METHYLTRANSFERASE, MITOCHONDRIAL"/>
    <property type="match status" value="1"/>
</dbReference>
<dbReference type="InterPro" id="IPR013217">
    <property type="entry name" value="Methyltransf_12"/>
</dbReference>
<accession>A0A7X1ZAE9</accession>
<dbReference type="OrthoDB" id="9800454at2"/>
<dbReference type="SUPFAM" id="SSF53335">
    <property type="entry name" value="S-adenosyl-L-methionine-dependent methyltransferases"/>
    <property type="match status" value="1"/>
</dbReference>
<evidence type="ECO:0000313" key="6">
    <source>
        <dbReference type="EMBL" id="MQX34910.1"/>
    </source>
</evidence>
<feature type="domain" description="Methyltransferase type 12" evidence="5">
    <location>
        <begin position="185"/>
        <end position="271"/>
    </location>
</feature>
<feature type="compositionally biased region" description="Polar residues" evidence="4">
    <location>
        <begin position="1"/>
        <end position="13"/>
    </location>
</feature>
<organism evidence="6 7">
    <name type="scientific">Roseospira navarrensis</name>
    <dbReference type="NCBI Taxonomy" id="140058"/>
    <lineage>
        <taxon>Bacteria</taxon>
        <taxon>Pseudomonadati</taxon>
        <taxon>Pseudomonadota</taxon>
        <taxon>Alphaproteobacteria</taxon>
        <taxon>Rhodospirillales</taxon>
        <taxon>Rhodospirillaceae</taxon>
        <taxon>Roseospira</taxon>
    </lineage>
</organism>
<keyword evidence="2 6" id="KW-0808">Transferase</keyword>
<dbReference type="Gene3D" id="3.40.50.150">
    <property type="entry name" value="Vaccinia Virus protein VP39"/>
    <property type="match status" value="1"/>
</dbReference>
<dbReference type="GO" id="GO:0032259">
    <property type="term" value="P:methylation"/>
    <property type="evidence" value="ECO:0007669"/>
    <property type="project" value="UniProtKB-KW"/>
</dbReference>
<dbReference type="AlphaFoldDB" id="A0A7X1ZAE9"/>
<gene>
    <name evidence="6" type="ORF">GHC57_00105</name>
</gene>
<reference evidence="6 7" key="1">
    <citation type="submission" date="2019-10" db="EMBL/GenBank/DDBJ databases">
        <title>Draft whole-genome sequence of the purple nonsulfur photosynthetic bacterium Roseospira navarrensis DSM 15114.</title>
        <authorList>
            <person name="Kyndt J.A."/>
            <person name="Meyer T.E."/>
        </authorList>
    </citation>
    <scope>NUCLEOTIDE SEQUENCE [LARGE SCALE GENOMIC DNA]</scope>
    <source>
        <strain evidence="6 7">DSM 15114</strain>
    </source>
</reference>
<protein>
    <submittedName>
        <fullName evidence="6">Methyltransferase domain-containing protein</fullName>
    </submittedName>
</protein>
<dbReference type="PANTHER" id="PTHR43464">
    <property type="entry name" value="METHYLTRANSFERASE"/>
    <property type="match status" value="1"/>
</dbReference>
<feature type="region of interest" description="Disordered" evidence="4">
    <location>
        <begin position="1"/>
        <end position="37"/>
    </location>
</feature>
<evidence type="ECO:0000256" key="3">
    <source>
        <dbReference type="ARBA" id="ARBA00022691"/>
    </source>
</evidence>
<dbReference type="Proteomes" id="UP000434582">
    <property type="component" value="Unassembled WGS sequence"/>
</dbReference>